<dbReference type="Proteomes" id="UP001243623">
    <property type="component" value="Chromosome"/>
</dbReference>
<evidence type="ECO:0000259" key="2">
    <source>
        <dbReference type="SMART" id="SM00909"/>
    </source>
</evidence>
<dbReference type="InterPro" id="IPR019606">
    <property type="entry name" value="GerMN"/>
</dbReference>
<dbReference type="EMBL" id="CP120678">
    <property type="protein sequence ID" value="WIW71502.1"/>
    <property type="molecule type" value="Genomic_DNA"/>
</dbReference>
<gene>
    <name evidence="3" type="ORF">P3F81_04125</name>
</gene>
<evidence type="ECO:0000256" key="1">
    <source>
        <dbReference type="SAM" id="SignalP"/>
    </source>
</evidence>
<reference evidence="3" key="1">
    <citation type="submission" date="2023-03" db="EMBL/GenBank/DDBJ databases">
        <title>Selenobaculum gbiensis gen. nov. sp. nov., a new bacterium isolated from the gut microbiota of IBD patient.</title>
        <authorList>
            <person name="Yeo S."/>
            <person name="Park H."/>
            <person name="Huh C.S."/>
        </authorList>
    </citation>
    <scope>NUCLEOTIDE SEQUENCE</scope>
    <source>
        <strain evidence="3">ICN-92133</strain>
    </source>
</reference>
<dbReference type="Pfam" id="PF10646">
    <property type="entry name" value="Germane"/>
    <property type="match status" value="1"/>
</dbReference>
<dbReference type="KEGG" id="sgbi:P3F81_04125"/>
<accession>A0A9Y2AJG2</accession>
<organism evidence="3 4">
    <name type="scientific">Selenobaculum gibii</name>
    <dbReference type="NCBI Taxonomy" id="3054208"/>
    <lineage>
        <taxon>Bacteria</taxon>
        <taxon>Bacillati</taxon>
        <taxon>Bacillota</taxon>
        <taxon>Negativicutes</taxon>
        <taxon>Selenomonadales</taxon>
        <taxon>Selenomonadaceae</taxon>
        <taxon>Selenobaculum</taxon>
    </lineage>
</organism>
<sequence>MIKQIKILCALVGVLMLVFIAGCTSDSKGSVTNEKEVPTNVEAAENAENDTGTNENKVKVKIYFSNQDATKLIAEEREISSEDKYTAVIQELIKGTVHEHSVSLIPKATILRSVKVADGIAYVDFNDAIVRNFNGGSGAEIILVASIVDTLTEFPEVQQVQILLNGSTMETITGHLDTSKPFKRITDVL</sequence>
<dbReference type="PROSITE" id="PS51257">
    <property type="entry name" value="PROKAR_LIPOPROTEIN"/>
    <property type="match status" value="1"/>
</dbReference>
<feature type="signal peptide" evidence="1">
    <location>
        <begin position="1"/>
        <end position="21"/>
    </location>
</feature>
<dbReference type="RefSeq" id="WP_147667783.1">
    <property type="nucleotide sequence ID" value="NZ_CP120678.1"/>
</dbReference>
<feature type="domain" description="GerMN" evidence="2">
    <location>
        <begin position="85"/>
        <end position="173"/>
    </location>
</feature>
<proteinExistence type="predicted"/>
<feature type="chain" id="PRO_5040769905" evidence="1">
    <location>
        <begin position="22"/>
        <end position="189"/>
    </location>
</feature>
<evidence type="ECO:0000313" key="3">
    <source>
        <dbReference type="EMBL" id="WIW71502.1"/>
    </source>
</evidence>
<protein>
    <submittedName>
        <fullName evidence="3">GerMN domain-containing protein</fullName>
    </submittedName>
</protein>
<dbReference type="SMART" id="SM00909">
    <property type="entry name" value="Germane"/>
    <property type="match status" value="1"/>
</dbReference>
<keyword evidence="4" id="KW-1185">Reference proteome</keyword>
<evidence type="ECO:0000313" key="4">
    <source>
        <dbReference type="Proteomes" id="UP001243623"/>
    </source>
</evidence>
<keyword evidence="1" id="KW-0732">Signal</keyword>
<name>A0A9Y2AJG2_9FIRM</name>
<dbReference type="AlphaFoldDB" id="A0A9Y2AJG2"/>